<organism evidence="3 5">
    <name type="scientific">Mycobacterium lentiflavum</name>
    <dbReference type="NCBI Taxonomy" id="141349"/>
    <lineage>
        <taxon>Bacteria</taxon>
        <taxon>Bacillati</taxon>
        <taxon>Actinomycetota</taxon>
        <taxon>Actinomycetes</taxon>
        <taxon>Mycobacteriales</taxon>
        <taxon>Mycobacteriaceae</taxon>
        <taxon>Mycobacterium</taxon>
        <taxon>Mycobacterium simiae complex</taxon>
    </lineage>
</organism>
<dbReference type="EMBL" id="CTEE01000003">
    <property type="protein sequence ID" value="CQD24527.1"/>
    <property type="molecule type" value="Genomic_DNA"/>
</dbReference>
<dbReference type="PANTHER" id="PTHR33055">
    <property type="entry name" value="TRANSPOSASE FOR INSERTION SEQUENCE ELEMENT IS1111A"/>
    <property type="match status" value="1"/>
</dbReference>
<dbReference type="Pfam" id="PF01548">
    <property type="entry name" value="DEDD_Tnp_IS110"/>
    <property type="match status" value="1"/>
</dbReference>
<dbReference type="GO" id="GO:0003677">
    <property type="term" value="F:DNA binding"/>
    <property type="evidence" value="ECO:0007669"/>
    <property type="project" value="InterPro"/>
</dbReference>
<evidence type="ECO:0000313" key="6">
    <source>
        <dbReference type="Proteomes" id="UP001055171"/>
    </source>
</evidence>
<dbReference type="InterPro" id="IPR047650">
    <property type="entry name" value="Transpos_IS110"/>
</dbReference>
<proteinExistence type="predicted"/>
<feature type="domain" description="Transposase IS110-like N-terminal" evidence="1">
    <location>
        <begin position="5"/>
        <end position="150"/>
    </location>
</feature>
<dbReference type="Proteomes" id="UP000199251">
    <property type="component" value="Unassembled WGS sequence"/>
</dbReference>
<keyword evidence="6" id="KW-1185">Reference proteome</keyword>
<geneLocation type="plasmid" evidence="4 6">
    <name>unnamed1</name>
</geneLocation>
<sequence length="371" mass="41370">MDVVIGVDAHKATHTFVGVDSGGRKLAEITVAATTDGHLEALSWARATFEGGLVWGVEDCRNLSTRLENDLLHAGQHVVRVPPQLMARTRASARTRGKSDPIDALAVARAVLREPDLPVASHDDTSRELKLLVDRREHLVQHRRATMNRLMWRVHELDPPHASKRMRLDHELPRQVLRSWLATQPGLLAELAYDELTDIARLTDEIDALERRIAVRVRAAAPSLLTLFGCAELTAAKLIGETAGVHRFRSEAAYARHAGLAPIPHTSGGSQVRLRGSRCGNRQLNAALFRIAFTQLRGGSGADYYRRRRDAGDTHAKALRCLERKIVRKVYAHLRTDEANRHQSQPAPGHFEELERLNDQWSRALATLGDR</sequence>
<dbReference type="RefSeq" id="WP_239723499.1">
    <property type="nucleotide sequence ID" value="NZ_CP092424.2"/>
</dbReference>
<accession>A0A0E3WEC7</accession>
<dbReference type="STRING" id="141349.BN1232_06244"/>
<dbReference type="GO" id="GO:0006313">
    <property type="term" value="P:DNA transposition"/>
    <property type="evidence" value="ECO:0007669"/>
    <property type="project" value="InterPro"/>
</dbReference>
<evidence type="ECO:0000259" key="2">
    <source>
        <dbReference type="Pfam" id="PF02371"/>
    </source>
</evidence>
<dbReference type="PANTHER" id="PTHR33055:SF16">
    <property type="entry name" value="TRANSPOSASE FOR INSERTION SEQUENCE ELEMENT IS1547"/>
    <property type="match status" value="1"/>
</dbReference>
<reference evidence="3 5" key="1">
    <citation type="submission" date="2015-03" db="EMBL/GenBank/DDBJ databases">
        <authorList>
            <person name="Urmite Genomes"/>
        </authorList>
    </citation>
    <scope>NUCLEOTIDE SEQUENCE [LARGE SCALE GENOMIC DNA]</scope>
    <source>
        <strain evidence="3 5">CSUR P1491</strain>
    </source>
</reference>
<gene>
    <name evidence="3" type="primary">IS1547_1</name>
    <name evidence="3" type="ORF">BN1232_06244</name>
    <name evidence="4" type="ORF">MJO58_28255</name>
</gene>
<keyword evidence="4" id="KW-0614">Plasmid</keyword>
<dbReference type="InterPro" id="IPR002525">
    <property type="entry name" value="Transp_IS110-like_N"/>
</dbReference>
<evidence type="ECO:0000313" key="5">
    <source>
        <dbReference type="Proteomes" id="UP000199251"/>
    </source>
</evidence>
<name>A0A0E3WEC7_MYCLN</name>
<evidence type="ECO:0000313" key="4">
    <source>
        <dbReference type="EMBL" id="ULP45458.1"/>
    </source>
</evidence>
<dbReference type="Pfam" id="PF02371">
    <property type="entry name" value="Transposase_20"/>
    <property type="match status" value="1"/>
</dbReference>
<evidence type="ECO:0000313" key="3">
    <source>
        <dbReference type="EMBL" id="CQD24527.1"/>
    </source>
</evidence>
<evidence type="ECO:0000259" key="1">
    <source>
        <dbReference type="Pfam" id="PF01548"/>
    </source>
</evidence>
<dbReference type="NCBIfam" id="NF033542">
    <property type="entry name" value="transpos_IS110"/>
    <property type="match status" value="1"/>
</dbReference>
<feature type="domain" description="Transposase IS116/IS110/IS902 C-terminal" evidence="2">
    <location>
        <begin position="224"/>
        <end position="297"/>
    </location>
</feature>
<reference evidence="4" key="2">
    <citation type="submission" date="2022-08" db="EMBL/GenBank/DDBJ databases">
        <title>Complete genome sequence of 14 non-tuberculosis mycobacteria type-strains.</title>
        <authorList>
            <person name="Igarashi Y."/>
            <person name="Osugi A."/>
            <person name="Mitarai S."/>
        </authorList>
    </citation>
    <scope>NUCLEOTIDE SEQUENCE</scope>
    <source>
        <strain evidence="4">ATCC 51985</strain>
        <plasmid evidence="4">unnamed1</plasmid>
    </source>
</reference>
<dbReference type="GO" id="GO:0004803">
    <property type="term" value="F:transposase activity"/>
    <property type="evidence" value="ECO:0007669"/>
    <property type="project" value="InterPro"/>
</dbReference>
<dbReference type="AlphaFoldDB" id="A0A0E3WEC7"/>
<dbReference type="InterPro" id="IPR003346">
    <property type="entry name" value="Transposase_20"/>
</dbReference>
<protein>
    <submittedName>
        <fullName evidence="4">IS110 family transposase</fullName>
    </submittedName>
    <submittedName>
        <fullName evidence="3">_1 transposase</fullName>
    </submittedName>
</protein>
<dbReference type="EMBL" id="CP092424">
    <property type="protein sequence ID" value="ULP45458.1"/>
    <property type="molecule type" value="Genomic_DNA"/>
</dbReference>
<dbReference type="Proteomes" id="UP001055171">
    <property type="component" value="Plasmid unnamed1"/>
</dbReference>